<accession>X1RBQ8</accession>
<reference evidence="2" key="1">
    <citation type="journal article" date="2014" name="Front. Microbiol.">
        <title>High frequency of phylogenetically diverse reductive dehalogenase-homologous genes in deep subseafloor sedimentary metagenomes.</title>
        <authorList>
            <person name="Kawai M."/>
            <person name="Futagami T."/>
            <person name="Toyoda A."/>
            <person name="Takaki Y."/>
            <person name="Nishi S."/>
            <person name="Hori S."/>
            <person name="Arai W."/>
            <person name="Tsubouchi T."/>
            <person name="Morono Y."/>
            <person name="Uchiyama I."/>
            <person name="Ito T."/>
            <person name="Fujiyama A."/>
            <person name="Inagaki F."/>
            <person name="Takami H."/>
        </authorList>
    </citation>
    <scope>NUCLEOTIDE SEQUENCE</scope>
    <source>
        <strain evidence="2">Expedition CK06-06</strain>
    </source>
</reference>
<dbReference type="InterPro" id="IPR052018">
    <property type="entry name" value="PHP_domain"/>
</dbReference>
<protein>
    <recommendedName>
        <fullName evidence="1">Polymerase/histidinol phosphatase N-terminal domain-containing protein</fullName>
    </recommendedName>
</protein>
<dbReference type="GO" id="GO:0004534">
    <property type="term" value="F:5'-3' RNA exonuclease activity"/>
    <property type="evidence" value="ECO:0007669"/>
    <property type="project" value="TreeGrafter"/>
</dbReference>
<feature type="domain" description="Polymerase/histidinol phosphatase N-terminal" evidence="1">
    <location>
        <begin position="24"/>
        <end position="85"/>
    </location>
</feature>
<feature type="non-terminal residue" evidence="2">
    <location>
        <position position="166"/>
    </location>
</feature>
<dbReference type="SUPFAM" id="SSF89550">
    <property type="entry name" value="PHP domain-like"/>
    <property type="match status" value="1"/>
</dbReference>
<dbReference type="PANTHER" id="PTHR42924">
    <property type="entry name" value="EXONUCLEASE"/>
    <property type="match status" value="1"/>
</dbReference>
<evidence type="ECO:0000313" key="2">
    <source>
        <dbReference type="EMBL" id="GAI77973.1"/>
    </source>
</evidence>
<dbReference type="InterPro" id="IPR003141">
    <property type="entry name" value="Pol/His_phosphatase_N"/>
</dbReference>
<dbReference type="AlphaFoldDB" id="X1RBQ8"/>
<gene>
    <name evidence="2" type="ORF">S12H4_13837</name>
</gene>
<proteinExistence type="predicted"/>
<organism evidence="2">
    <name type="scientific">marine sediment metagenome</name>
    <dbReference type="NCBI Taxonomy" id="412755"/>
    <lineage>
        <taxon>unclassified sequences</taxon>
        <taxon>metagenomes</taxon>
        <taxon>ecological metagenomes</taxon>
    </lineage>
</organism>
<dbReference type="InterPro" id="IPR016195">
    <property type="entry name" value="Pol/histidinol_Pase-like"/>
</dbReference>
<name>X1RBQ8_9ZZZZ</name>
<evidence type="ECO:0000259" key="1">
    <source>
        <dbReference type="SMART" id="SM00481"/>
    </source>
</evidence>
<dbReference type="Gene3D" id="3.20.20.140">
    <property type="entry name" value="Metal-dependent hydrolases"/>
    <property type="match status" value="1"/>
</dbReference>
<dbReference type="SMART" id="SM00481">
    <property type="entry name" value="POLIIIAc"/>
    <property type="match status" value="1"/>
</dbReference>
<dbReference type="GO" id="GO:0035312">
    <property type="term" value="F:5'-3' DNA exonuclease activity"/>
    <property type="evidence" value="ECO:0007669"/>
    <property type="project" value="TreeGrafter"/>
</dbReference>
<dbReference type="EMBL" id="BARW01006584">
    <property type="protein sequence ID" value="GAI77973.1"/>
    <property type="molecule type" value="Genomic_DNA"/>
</dbReference>
<dbReference type="PANTHER" id="PTHR42924:SF3">
    <property type="entry name" value="POLYMERASE_HISTIDINOL PHOSPHATASE N-TERMINAL DOMAIN-CONTAINING PROTEIN"/>
    <property type="match status" value="1"/>
</dbReference>
<sequence>MTIALPMRRYFVNPFREEGRWFKGNVHTHSTASDGTRTPEQLVKIYREAGYDFLSITDHSVVTDVKGLGDPSFLLIPGEEMCIGRTHANQPFHIVALGIQETLPFRDFDRELNPQVVIDHVNEAGGIPILAHPYWSGLNHRDMMEIEGYHGVEIYNTGCDFERNTG</sequence>
<comment type="caution">
    <text evidence="2">The sequence shown here is derived from an EMBL/GenBank/DDBJ whole genome shotgun (WGS) entry which is preliminary data.</text>
</comment>